<sequence>MSCCCCCCEAMDVASSRK</sequence>
<dbReference type="EMBL" id="GBRH01239444">
    <property type="protein sequence ID" value="JAD58451.1"/>
    <property type="molecule type" value="Transcribed_RNA"/>
</dbReference>
<accession>A0A0A9B502</accession>
<reference evidence="1" key="2">
    <citation type="journal article" date="2015" name="Data Brief">
        <title>Shoot transcriptome of the giant reed, Arundo donax.</title>
        <authorList>
            <person name="Barrero R.A."/>
            <person name="Guerrero F.D."/>
            <person name="Moolhuijzen P."/>
            <person name="Goolsby J.A."/>
            <person name="Tidwell J."/>
            <person name="Bellgard S.E."/>
            <person name="Bellgard M.I."/>
        </authorList>
    </citation>
    <scope>NUCLEOTIDE SEQUENCE</scope>
    <source>
        <tissue evidence="1">Shoot tissue taken approximately 20 cm above the soil surface</tissue>
    </source>
</reference>
<name>A0A0A9B502_ARUDO</name>
<organism evidence="1">
    <name type="scientific">Arundo donax</name>
    <name type="common">Giant reed</name>
    <name type="synonym">Donax arundinaceus</name>
    <dbReference type="NCBI Taxonomy" id="35708"/>
    <lineage>
        <taxon>Eukaryota</taxon>
        <taxon>Viridiplantae</taxon>
        <taxon>Streptophyta</taxon>
        <taxon>Embryophyta</taxon>
        <taxon>Tracheophyta</taxon>
        <taxon>Spermatophyta</taxon>
        <taxon>Magnoliopsida</taxon>
        <taxon>Liliopsida</taxon>
        <taxon>Poales</taxon>
        <taxon>Poaceae</taxon>
        <taxon>PACMAD clade</taxon>
        <taxon>Arundinoideae</taxon>
        <taxon>Arundineae</taxon>
        <taxon>Arundo</taxon>
    </lineage>
</organism>
<dbReference type="AlphaFoldDB" id="A0A0A9B502"/>
<proteinExistence type="predicted"/>
<protein>
    <submittedName>
        <fullName evidence="1">Uncharacterized protein</fullName>
    </submittedName>
</protein>
<reference evidence="1" key="1">
    <citation type="submission" date="2014-09" db="EMBL/GenBank/DDBJ databases">
        <authorList>
            <person name="Magalhaes I.L.F."/>
            <person name="Oliveira U."/>
            <person name="Santos F.R."/>
            <person name="Vidigal T.H.D.A."/>
            <person name="Brescovit A.D."/>
            <person name="Santos A.J."/>
        </authorList>
    </citation>
    <scope>NUCLEOTIDE SEQUENCE</scope>
    <source>
        <tissue evidence="1">Shoot tissue taken approximately 20 cm above the soil surface</tissue>
    </source>
</reference>
<evidence type="ECO:0000313" key="1">
    <source>
        <dbReference type="EMBL" id="JAD58451.1"/>
    </source>
</evidence>